<dbReference type="GO" id="GO:0022857">
    <property type="term" value="F:transmembrane transporter activity"/>
    <property type="evidence" value="ECO:0007669"/>
    <property type="project" value="InterPro"/>
</dbReference>
<dbReference type="PROSITE" id="PS50850">
    <property type="entry name" value="MFS"/>
    <property type="match status" value="1"/>
</dbReference>
<feature type="transmembrane region" description="Helical" evidence="4">
    <location>
        <begin position="280"/>
        <end position="298"/>
    </location>
</feature>
<feature type="transmembrane region" description="Helical" evidence="4">
    <location>
        <begin position="304"/>
        <end position="326"/>
    </location>
</feature>
<name>A0A9X4RUV2_9FLAO</name>
<dbReference type="SUPFAM" id="SSF103473">
    <property type="entry name" value="MFS general substrate transporter"/>
    <property type="match status" value="1"/>
</dbReference>
<reference evidence="6" key="1">
    <citation type="submission" date="2022-07" db="EMBL/GenBank/DDBJ databases">
        <title>Description and genome-wide analysis of Profundicola chukchiensis gen. nov., sp. nov., marine bacteria isolated from bottom sediments of the Chukchi Sea.</title>
        <authorList>
            <person name="Romanenko L."/>
            <person name="Otstavnykh N."/>
            <person name="Kurilenko V."/>
            <person name="Eremeev V."/>
            <person name="Velansky P."/>
            <person name="Mikhailov V."/>
            <person name="Isaeva M."/>
        </authorList>
    </citation>
    <scope>NUCLEOTIDE SEQUENCE</scope>
    <source>
        <strain evidence="6">KMM 9713</strain>
    </source>
</reference>
<accession>A0A9X4RUV2</accession>
<feature type="transmembrane region" description="Helical" evidence="4">
    <location>
        <begin position="213"/>
        <end position="236"/>
    </location>
</feature>
<feature type="transmembrane region" description="Helical" evidence="4">
    <location>
        <begin position="171"/>
        <end position="192"/>
    </location>
</feature>
<proteinExistence type="predicted"/>
<keyword evidence="1 4" id="KW-0812">Transmembrane</keyword>
<dbReference type="EMBL" id="JANCMU010000003">
    <property type="protein sequence ID" value="MDG4946051.1"/>
    <property type="molecule type" value="Genomic_DNA"/>
</dbReference>
<feature type="transmembrane region" description="Helical" evidence="4">
    <location>
        <begin position="338"/>
        <end position="361"/>
    </location>
</feature>
<dbReference type="AlphaFoldDB" id="A0A9X4RUV2"/>
<evidence type="ECO:0000256" key="2">
    <source>
        <dbReference type="ARBA" id="ARBA00022989"/>
    </source>
</evidence>
<keyword evidence="2 4" id="KW-1133">Transmembrane helix</keyword>
<dbReference type="InterPro" id="IPR011701">
    <property type="entry name" value="MFS"/>
</dbReference>
<evidence type="ECO:0000256" key="4">
    <source>
        <dbReference type="SAM" id="Phobius"/>
    </source>
</evidence>
<feature type="domain" description="Major facilitator superfamily (MFS) profile" evidence="5">
    <location>
        <begin position="11"/>
        <end position="393"/>
    </location>
</feature>
<evidence type="ECO:0000256" key="1">
    <source>
        <dbReference type="ARBA" id="ARBA00022692"/>
    </source>
</evidence>
<evidence type="ECO:0000313" key="6">
    <source>
        <dbReference type="EMBL" id="MDG4946051.1"/>
    </source>
</evidence>
<evidence type="ECO:0000259" key="5">
    <source>
        <dbReference type="PROSITE" id="PS50850"/>
    </source>
</evidence>
<feature type="transmembrane region" description="Helical" evidence="4">
    <location>
        <begin position="248"/>
        <end position="271"/>
    </location>
</feature>
<sequence>MEQNIKSNKRNTALLLAGILLIAFNLRPALASLGPLVDDIREATGLSNFMLGLLTTLPLAAFCFVSISAAFFTKKLGIGRVLFLALILLTTGIIIRSLDWIPALYIGTFLLGIAIAFGNVLLPSLTKQNFPNNAGLITSLYSGMMGIGAALAAGISVPLARDYQLSWQGSLQVWAIVSFLALLLWTPQLWRLKRVKSNRNPIQAIKNMLGQRLAWNVAMFMGLQSFTFYVILAWLPDLLISRGYDHESAGWMLSLSQATGILGSLTIPFIAGKRSNQQSLVIFLVAMEVLSIIGLLLPQFGLQWLWISMIGYVLGGCFGLALLFLVLRARDTETATELSGMAQSVGYFIAATGPILIGSIFDFTQSWSYPLLFLMLVALVKLYMGLQAGKQGKVSR</sequence>
<feature type="transmembrane region" description="Helical" evidence="4">
    <location>
        <begin position="134"/>
        <end position="159"/>
    </location>
</feature>
<protein>
    <submittedName>
        <fullName evidence="6">MFS transporter</fullName>
    </submittedName>
</protein>
<gene>
    <name evidence="6" type="ORF">NMK71_06465</name>
</gene>
<dbReference type="CDD" id="cd17339">
    <property type="entry name" value="MFS_NIMT_CynX_like"/>
    <property type="match status" value="1"/>
</dbReference>
<dbReference type="InterPro" id="IPR020846">
    <property type="entry name" value="MFS_dom"/>
</dbReference>
<feature type="transmembrane region" description="Helical" evidence="4">
    <location>
        <begin position="81"/>
        <end position="98"/>
    </location>
</feature>
<keyword evidence="3 4" id="KW-0472">Membrane</keyword>
<dbReference type="PANTHER" id="PTHR23523:SF2">
    <property type="entry name" value="2-NITROIMIDAZOLE TRANSPORTER"/>
    <property type="match status" value="1"/>
</dbReference>
<dbReference type="RefSeq" id="WP_304420560.1">
    <property type="nucleotide sequence ID" value="NZ_JANCMU010000003.1"/>
</dbReference>
<dbReference type="InterPro" id="IPR052524">
    <property type="entry name" value="MFS_Cyanate_Porter"/>
</dbReference>
<evidence type="ECO:0000313" key="7">
    <source>
        <dbReference type="Proteomes" id="UP001152599"/>
    </source>
</evidence>
<keyword evidence="7" id="KW-1185">Reference proteome</keyword>
<dbReference type="InterPro" id="IPR036259">
    <property type="entry name" value="MFS_trans_sf"/>
</dbReference>
<feature type="transmembrane region" description="Helical" evidence="4">
    <location>
        <begin position="367"/>
        <end position="386"/>
    </location>
</feature>
<evidence type="ECO:0000256" key="3">
    <source>
        <dbReference type="ARBA" id="ARBA00023136"/>
    </source>
</evidence>
<dbReference type="PANTHER" id="PTHR23523">
    <property type="match status" value="1"/>
</dbReference>
<organism evidence="6 7">
    <name type="scientific">Profundicola chukchiensis</name>
    <dbReference type="NCBI Taxonomy" id="2961959"/>
    <lineage>
        <taxon>Bacteria</taxon>
        <taxon>Pseudomonadati</taxon>
        <taxon>Bacteroidota</taxon>
        <taxon>Flavobacteriia</taxon>
        <taxon>Flavobacteriales</taxon>
        <taxon>Weeksellaceae</taxon>
        <taxon>Profundicola</taxon>
    </lineage>
</organism>
<feature type="transmembrane region" description="Helical" evidence="4">
    <location>
        <begin position="104"/>
        <end position="122"/>
    </location>
</feature>
<dbReference type="Proteomes" id="UP001152599">
    <property type="component" value="Unassembled WGS sequence"/>
</dbReference>
<feature type="transmembrane region" description="Helical" evidence="4">
    <location>
        <begin position="49"/>
        <end position="72"/>
    </location>
</feature>
<dbReference type="Pfam" id="PF07690">
    <property type="entry name" value="MFS_1"/>
    <property type="match status" value="1"/>
</dbReference>
<comment type="caution">
    <text evidence="6">The sequence shown here is derived from an EMBL/GenBank/DDBJ whole genome shotgun (WGS) entry which is preliminary data.</text>
</comment>
<dbReference type="Gene3D" id="1.20.1250.20">
    <property type="entry name" value="MFS general substrate transporter like domains"/>
    <property type="match status" value="2"/>
</dbReference>